<evidence type="ECO:0000256" key="2">
    <source>
        <dbReference type="SAM" id="Phobius"/>
    </source>
</evidence>
<keyword evidence="2" id="KW-0812">Transmembrane</keyword>
<keyword evidence="4" id="KW-1185">Reference proteome</keyword>
<dbReference type="Pfam" id="PF09490">
    <property type="entry name" value="CbtA"/>
    <property type="match status" value="1"/>
</dbReference>
<feature type="transmembrane region" description="Helical" evidence="2">
    <location>
        <begin position="72"/>
        <end position="97"/>
    </location>
</feature>
<keyword evidence="2" id="KW-0472">Membrane</keyword>
<feature type="transmembrane region" description="Helical" evidence="2">
    <location>
        <begin position="219"/>
        <end position="241"/>
    </location>
</feature>
<organism evidence="3 4">
    <name type="scientific">Nocardioides acrostichi</name>
    <dbReference type="NCBI Taxonomy" id="2784339"/>
    <lineage>
        <taxon>Bacteria</taxon>
        <taxon>Bacillati</taxon>
        <taxon>Actinomycetota</taxon>
        <taxon>Actinomycetes</taxon>
        <taxon>Propionibacteriales</taxon>
        <taxon>Nocardioidaceae</taxon>
        <taxon>Nocardioides</taxon>
    </lineage>
</organism>
<name>A0A930UZN3_9ACTN</name>
<feature type="compositionally biased region" description="Basic and acidic residues" evidence="1">
    <location>
        <begin position="43"/>
        <end position="63"/>
    </location>
</feature>
<sequence length="257" mass="26110">MSARDLLVRGLLAGLVAGLVAFAVAATVGEPPVERAIAVESSAAHEHGTDGTTPAHDHDEEGPVSRTVQRTVGLWIATVAVGVALGGLVSIGAAFAVGRLGRLTPGQSTAVVVLVGFCAVALVPFWRYPANPPAVGEAATIGTRTAAYFGFVGVSLLAAVVAVVVGARLLGRLGAHGAVVLPTLGYLLVVGVVGSLMPAVDEVGGFPADVLWDFRTASLLVLASLWAALGVSLTWLVAALHRRHSEVAARRAWAASL</sequence>
<dbReference type="AlphaFoldDB" id="A0A930UZN3"/>
<feature type="transmembrane region" description="Helical" evidence="2">
    <location>
        <begin position="146"/>
        <end position="167"/>
    </location>
</feature>
<protein>
    <submittedName>
        <fullName evidence="3">CbtA family protein</fullName>
    </submittedName>
</protein>
<feature type="transmembrane region" description="Helical" evidence="2">
    <location>
        <begin position="109"/>
        <end position="126"/>
    </location>
</feature>
<reference evidence="3" key="1">
    <citation type="submission" date="2020-11" db="EMBL/GenBank/DDBJ databases">
        <title>Nocardioides sp. CBS4Y-1, whole genome shotgun sequence.</title>
        <authorList>
            <person name="Tuo L."/>
        </authorList>
    </citation>
    <scope>NUCLEOTIDE SEQUENCE</scope>
    <source>
        <strain evidence="3">CBS4Y-1</strain>
    </source>
</reference>
<dbReference type="RefSeq" id="WP_194503940.1">
    <property type="nucleotide sequence ID" value="NZ_JADIVZ010000006.1"/>
</dbReference>
<comment type="caution">
    <text evidence="3">The sequence shown here is derived from an EMBL/GenBank/DDBJ whole genome shotgun (WGS) entry which is preliminary data.</text>
</comment>
<accession>A0A930UZN3</accession>
<evidence type="ECO:0000313" key="3">
    <source>
        <dbReference type="EMBL" id="MBF4162687.1"/>
    </source>
</evidence>
<gene>
    <name evidence="3" type="ORF">ISG29_13400</name>
</gene>
<dbReference type="InterPro" id="IPR012666">
    <property type="entry name" value="CbtA_put"/>
</dbReference>
<feature type="region of interest" description="Disordered" evidence="1">
    <location>
        <begin position="41"/>
        <end position="64"/>
    </location>
</feature>
<proteinExistence type="predicted"/>
<evidence type="ECO:0000313" key="4">
    <source>
        <dbReference type="Proteomes" id="UP000656804"/>
    </source>
</evidence>
<evidence type="ECO:0000256" key="1">
    <source>
        <dbReference type="SAM" id="MobiDB-lite"/>
    </source>
</evidence>
<dbReference type="Proteomes" id="UP000656804">
    <property type="component" value="Unassembled WGS sequence"/>
</dbReference>
<feature type="transmembrane region" description="Helical" evidence="2">
    <location>
        <begin position="179"/>
        <end position="199"/>
    </location>
</feature>
<keyword evidence="2" id="KW-1133">Transmembrane helix</keyword>
<dbReference type="EMBL" id="JADIVZ010000006">
    <property type="protein sequence ID" value="MBF4162687.1"/>
    <property type="molecule type" value="Genomic_DNA"/>
</dbReference>